<dbReference type="Proteomes" id="UP000324797">
    <property type="component" value="Unassembled WGS sequence"/>
</dbReference>
<name>A0A5S4YMG6_9BRAD</name>
<sequence>MPWKQDYTISDEIGIKDADVRWPDGKRCAFGIVVDLSPASTPAGITESDLKHPTTLFGMTVGLQNVMRLLRRFGLRATFVVPAVMAEIYPDRIEAIRKDGHEIAAGGWKHEDVSTLLVENERERIELTTSTLKRIVGTRPNGWFSLPRQQDAFAVGSISKATMGLLIDAGYTYMGNGLADDAPHYWVADFQQGKAILTLPYHYSCDDQFFLMFPSEGTGLDRVNALKRNWLCEFEAQYRRGRYFSLTVHPKGIGWGHHAEAFEEILTHLTSFPDLWNATGSECAGHWSTTYPADTFLRLSPSIWKDHEGSLS</sequence>
<keyword evidence="7" id="KW-1185">Reference proteome</keyword>
<dbReference type="Pfam" id="PF01522">
    <property type="entry name" value="Polysacc_deac_1"/>
    <property type="match status" value="1"/>
</dbReference>
<organism evidence="6 7">
    <name type="scientific">Bradyrhizobium hipponense</name>
    <dbReference type="NCBI Taxonomy" id="2605638"/>
    <lineage>
        <taxon>Bacteria</taxon>
        <taxon>Pseudomonadati</taxon>
        <taxon>Pseudomonadota</taxon>
        <taxon>Alphaproteobacteria</taxon>
        <taxon>Hyphomicrobiales</taxon>
        <taxon>Nitrobacteraceae</taxon>
        <taxon>Bradyrhizobium</taxon>
    </lineage>
</organism>
<proteinExistence type="inferred from homology"/>
<protein>
    <recommendedName>
        <fullName evidence="3">Chitooligosaccharide deacetylase</fullName>
    </recommendedName>
    <alternativeName>
        <fullName evidence="4">Nodulation protein B</fullName>
    </alternativeName>
</protein>
<evidence type="ECO:0000256" key="1">
    <source>
        <dbReference type="ARBA" id="ARBA00003236"/>
    </source>
</evidence>
<evidence type="ECO:0000313" key="6">
    <source>
        <dbReference type="EMBL" id="TYO65621.1"/>
    </source>
</evidence>
<dbReference type="RefSeq" id="WP_148740262.1">
    <property type="nucleotide sequence ID" value="NZ_VSTH01000050.1"/>
</dbReference>
<evidence type="ECO:0000256" key="4">
    <source>
        <dbReference type="ARBA" id="ARBA00032976"/>
    </source>
</evidence>
<comment type="caution">
    <text evidence="6">The sequence shown here is derived from an EMBL/GenBank/DDBJ whole genome shotgun (WGS) entry which is preliminary data.</text>
</comment>
<reference evidence="6 7" key="1">
    <citation type="submission" date="2019-08" db="EMBL/GenBank/DDBJ databases">
        <title>Bradyrhizobium hipponensis sp. nov., a rhizobium isolated from a Lupinus angustifolius root nodule in Tunisia.</title>
        <authorList>
            <person name="Off K."/>
            <person name="Rejili M."/>
            <person name="Mars M."/>
            <person name="Brachmann A."/>
            <person name="Marin M."/>
        </authorList>
    </citation>
    <scope>NUCLEOTIDE SEQUENCE [LARGE SCALE GENOMIC DNA]</scope>
    <source>
        <strain evidence="7">aSej3</strain>
    </source>
</reference>
<feature type="domain" description="NodB homology" evidence="5">
    <location>
        <begin position="63"/>
        <end position="148"/>
    </location>
</feature>
<dbReference type="AlphaFoldDB" id="A0A5S4YMG6"/>
<dbReference type="EMBL" id="VSTH01000050">
    <property type="protein sequence ID" value="TYO65621.1"/>
    <property type="molecule type" value="Genomic_DNA"/>
</dbReference>
<evidence type="ECO:0000313" key="7">
    <source>
        <dbReference type="Proteomes" id="UP000324797"/>
    </source>
</evidence>
<dbReference type="Gene3D" id="3.20.20.370">
    <property type="entry name" value="Glycoside hydrolase/deacetylase"/>
    <property type="match status" value="1"/>
</dbReference>
<gene>
    <name evidence="6" type="ORF">FXV83_15440</name>
</gene>
<evidence type="ECO:0000256" key="3">
    <source>
        <dbReference type="ARBA" id="ARBA00020071"/>
    </source>
</evidence>
<dbReference type="GO" id="GO:0005975">
    <property type="term" value="P:carbohydrate metabolic process"/>
    <property type="evidence" value="ECO:0007669"/>
    <property type="project" value="InterPro"/>
</dbReference>
<dbReference type="InterPro" id="IPR011330">
    <property type="entry name" value="Glyco_hydro/deAcase_b/a-brl"/>
</dbReference>
<evidence type="ECO:0000259" key="5">
    <source>
        <dbReference type="Pfam" id="PF01522"/>
    </source>
</evidence>
<dbReference type="InterPro" id="IPR002509">
    <property type="entry name" value="NODB_dom"/>
</dbReference>
<comment type="similarity">
    <text evidence="2">Belongs to the polysaccharide deacetylase family.</text>
</comment>
<dbReference type="PANTHER" id="PTHR43123:SF4">
    <property type="entry name" value="POLYSACCHARIDE DEACETYLASE"/>
    <property type="match status" value="1"/>
</dbReference>
<dbReference type="SUPFAM" id="SSF88713">
    <property type="entry name" value="Glycoside hydrolase/deacetylase"/>
    <property type="match status" value="1"/>
</dbReference>
<evidence type="ECO:0000256" key="2">
    <source>
        <dbReference type="ARBA" id="ARBA00010973"/>
    </source>
</evidence>
<comment type="function">
    <text evidence="1">Is involved in generating a small heat-stable compound (Nod), an acylated oligomer of N-acetylglucosamine, that stimulates mitosis in various plant protoplasts.</text>
</comment>
<dbReference type="PANTHER" id="PTHR43123">
    <property type="entry name" value="POLYSACCHARIDE DEACETYLASE-RELATED"/>
    <property type="match status" value="1"/>
</dbReference>
<dbReference type="GO" id="GO:0016810">
    <property type="term" value="F:hydrolase activity, acting on carbon-nitrogen (but not peptide) bonds"/>
    <property type="evidence" value="ECO:0007669"/>
    <property type="project" value="InterPro"/>
</dbReference>
<accession>A0A5S4YMG6</accession>